<keyword evidence="2" id="KW-1015">Disulfide bond</keyword>
<evidence type="ECO:0000256" key="1">
    <source>
        <dbReference type="ARBA" id="ARBA00022729"/>
    </source>
</evidence>
<dbReference type="PIRSF" id="PIRSF002686">
    <property type="entry name" value="SLG"/>
    <property type="match status" value="1"/>
</dbReference>
<dbReference type="InterPro" id="IPR001480">
    <property type="entry name" value="Bulb-type_lectin_dom"/>
</dbReference>
<dbReference type="STRING" id="63057.A0A2P5E7F0"/>
<dbReference type="GO" id="GO:0048544">
    <property type="term" value="P:recognition of pollen"/>
    <property type="evidence" value="ECO:0007669"/>
    <property type="project" value="InterPro"/>
</dbReference>
<evidence type="ECO:0000259" key="7">
    <source>
        <dbReference type="PROSITE" id="PS50948"/>
    </source>
</evidence>
<comment type="caution">
    <text evidence="8">The sequence shown here is derived from an EMBL/GenBank/DDBJ whole genome shotgun (WGS) entry which is preliminary data.</text>
</comment>
<dbReference type="Proteomes" id="UP000237000">
    <property type="component" value="Unassembled WGS sequence"/>
</dbReference>
<accession>A0A2P5E7F0</accession>
<evidence type="ECO:0000256" key="3">
    <source>
        <dbReference type="ARBA" id="ARBA00023180"/>
    </source>
</evidence>
<dbReference type="PROSITE" id="PS50948">
    <property type="entry name" value="PAN"/>
    <property type="match status" value="1"/>
</dbReference>
<reference evidence="9" key="1">
    <citation type="submission" date="2016-06" db="EMBL/GenBank/DDBJ databases">
        <title>Parallel loss of symbiosis genes in relatives of nitrogen-fixing non-legume Parasponia.</title>
        <authorList>
            <person name="Van Velzen R."/>
            <person name="Holmer R."/>
            <person name="Bu F."/>
            <person name="Rutten L."/>
            <person name="Van Zeijl A."/>
            <person name="Liu W."/>
            <person name="Santuari L."/>
            <person name="Cao Q."/>
            <person name="Sharma T."/>
            <person name="Shen D."/>
            <person name="Roswanjaya Y."/>
            <person name="Wardhani T."/>
            <person name="Kalhor M.S."/>
            <person name="Jansen J."/>
            <person name="Van den Hoogen J."/>
            <person name="Gungor B."/>
            <person name="Hartog M."/>
            <person name="Hontelez J."/>
            <person name="Verver J."/>
            <person name="Yang W.-C."/>
            <person name="Schijlen E."/>
            <person name="Repin R."/>
            <person name="Schilthuizen M."/>
            <person name="Schranz E."/>
            <person name="Heidstra R."/>
            <person name="Miyata K."/>
            <person name="Fedorova E."/>
            <person name="Kohlen W."/>
            <person name="Bisseling T."/>
            <person name="Smit S."/>
            <person name="Geurts R."/>
        </authorList>
    </citation>
    <scope>NUCLEOTIDE SEQUENCE [LARGE SCALE GENOMIC DNA]</scope>
    <source>
        <strain evidence="9">cv. RG33-2</strain>
    </source>
</reference>
<dbReference type="InterPro" id="IPR036426">
    <property type="entry name" value="Bulb-type_lectin_dom_sf"/>
</dbReference>
<dbReference type="PANTHER" id="PTHR32444">
    <property type="entry name" value="BULB-TYPE LECTIN DOMAIN-CONTAINING PROTEIN"/>
    <property type="match status" value="1"/>
</dbReference>
<dbReference type="Gene3D" id="3.50.4.10">
    <property type="entry name" value="Hepatocyte Growth Factor"/>
    <property type="match status" value="1"/>
</dbReference>
<dbReference type="OrthoDB" id="1936886at2759"/>
<dbReference type="AlphaFoldDB" id="A0A2P5E7F0"/>
<dbReference type="Pfam" id="PF08276">
    <property type="entry name" value="PAN_2"/>
    <property type="match status" value="1"/>
</dbReference>
<keyword evidence="4" id="KW-0812">Transmembrane</keyword>
<evidence type="ECO:0000256" key="5">
    <source>
        <dbReference type="SAM" id="SignalP"/>
    </source>
</evidence>
<dbReference type="SMART" id="SM00108">
    <property type="entry name" value="B_lectin"/>
    <property type="match status" value="1"/>
</dbReference>
<evidence type="ECO:0000313" key="9">
    <source>
        <dbReference type="Proteomes" id="UP000237000"/>
    </source>
</evidence>
<evidence type="ECO:0000256" key="4">
    <source>
        <dbReference type="SAM" id="Phobius"/>
    </source>
</evidence>
<feature type="transmembrane region" description="Helical" evidence="4">
    <location>
        <begin position="348"/>
        <end position="372"/>
    </location>
</feature>
<dbReference type="FunFam" id="2.90.10.10:FF:000001">
    <property type="entry name" value="G-type lectin S-receptor-like serine/threonine-protein kinase"/>
    <property type="match status" value="1"/>
</dbReference>
<dbReference type="SMART" id="SM00473">
    <property type="entry name" value="PAN_AP"/>
    <property type="match status" value="1"/>
</dbReference>
<dbReference type="PROSITE" id="PS50927">
    <property type="entry name" value="BULB_LECTIN"/>
    <property type="match status" value="1"/>
</dbReference>
<keyword evidence="4" id="KW-0472">Membrane</keyword>
<dbReference type="InParanoid" id="A0A2P5E7F0"/>
<dbReference type="InterPro" id="IPR035446">
    <property type="entry name" value="SLSG/EP1"/>
</dbReference>
<feature type="domain" description="Apple" evidence="7">
    <location>
        <begin position="286"/>
        <end position="363"/>
    </location>
</feature>
<feature type="domain" description="Bulb-type lectin" evidence="6">
    <location>
        <begin position="29"/>
        <end position="149"/>
    </location>
</feature>
<keyword evidence="1 5" id="KW-0732">Signal</keyword>
<protein>
    <submittedName>
        <fullName evidence="8">S-locus glycoprotein</fullName>
    </submittedName>
</protein>
<keyword evidence="9" id="KW-1185">Reference proteome</keyword>
<dbReference type="Gene3D" id="2.90.10.10">
    <property type="entry name" value="Bulb-type lectin domain"/>
    <property type="match status" value="1"/>
</dbReference>
<feature type="chain" id="PRO_5015146270" evidence="5">
    <location>
        <begin position="29"/>
        <end position="380"/>
    </location>
</feature>
<evidence type="ECO:0000256" key="2">
    <source>
        <dbReference type="ARBA" id="ARBA00023157"/>
    </source>
</evidence>
<dbReference type="EMBL" id="JXTC01000216">
    <property type="protein sequence ID" value="PON81473.1"/>
    <property type="molecule type" value="Genomic_DNA"/>
</dbReference>
<keyword evidence="4" id="KW-1133">Transmembrane helix</keyword>
<organism evidence="8 9">
    <name type="scientific">Trema orientale</name>
    <name type="common">Charcoal tree</name>
    <name type="synonym">Celtis orientalis</name>
    <dbReference type="NCBI Taxonomy" id="63057"/>
    <lineage>
        <taxon>Eukaryota</taxon>
        <taxon>Viridiplantae</taxon>
        <taxon>Streptophyta</taxon>
        <taxon>Embryophyta</taxon>
        <taxon>Tracheophyta</taxon>
        <taxon>Spermatophyta</taxon>
        <taxon>Magnoliopsida</taxon>
        <taxon>eudicotyledons</taxon>
        <taxon>Gunneridae</taxon>
        <taxon>Pentapetalae</taxon>
        <taxon>rosids</taxon>
        <taxon>fabids</taxon>
        <taxon>Rosales</taxon>
        <taxon>Cannabaceae</taxon>
        <taxon>Trema</taxon>
    </lineage>
</organism>
<dbReference type="SUPFAM" id="SSF51110">
    <property type="entry name" value="alpha-D-mannose-specific plant lectins"/>
    <property type="match status" value="1"/>
</dbReference>
<evidence type="ECO:0000259" key="6">
    <source>
        <dbReference type="PROSITE" id="PS50927"/>
    </source>
</evidence>
<dbReference type="CDD" id="cd01098">
    <property type="entry name" value="PAN_AP_plant"/>
    <property type="match status" value="1"/>
</dbReference>
<dbReference type="PANTHER" id="PTHR32444:SF118">
    <property type="entry name" value="OS09G0551150 PROTEIN"/>
    <property type="match status" value="1"/>
</dbReference>
<gene>
    <name evidence="8" type="ORF">TorRG33x02_227420</name>
</gene>
<sequence>MSMDTSHFIFILYTSLTSFLIFTEFSKAADSITQTQSITDGKTLLSSGQTFELGFFSPGKSSNRSLGIWYKAAPNAVIWVANRNSPLTDSHGQFTISDQGSLVLLNQTKSIIWSSNSSSIGKYLVAQLLDSGNLVLYEDGFSNFSSEVYLWQSFDHPTDTLLAGMKLGWNFETGLERYLTSWKSDDDPSDGDYTFSGFSVLSHTIFQPVVVLNENESYYMFEPYINSVATRITLNHSGVEQRFILKSGSSTEWTIMYSLPYQQCDSYGFCGANSICRISGDPICDCFGRIHSQGEGFVRIFGVKLPDLLEFELNKSMSLEECKVECFKNCSCTAYSNSDVRNGGSGCLMWFVEAIMKILNYLYLIWIPLLLLQKISPQHV</sequence>
<evidence type="ECO:0000313" key="8">
    <source>
        <dbReference type="EMBL" id="PON81473.1"/>
    </source>
</evidence>
<feature type="signal peptide" evidence="5">
    <location>
        <begin position="1"/>
        <end position="28"/>
    </location>
</feature>
<proteinExistence type="predicted"/>
<keyword evidence="3" id="KW-0325">Glycoprotein</keyword>
<name>A0A2P5E7F0_TREOI</name>
<dbReference type="Pfam" id="PF01453">
    <property type="entry name" value="B_lectin"/>
    <property type="match status" value="1"/>
</dbReference>
<dbReference type="InterPro" id="IPR003609">
    <property type="entry name" value="Pan_app"/>
</dbReference>
<dbReference type="CDD" id="cd00028">
    <property type="entry name" value="B_lectin"/>
    <property type="match status" value="1"/>
</dbReference>